<dbReference type="Gene3D" id="1.20.1280.50">
    <property type="match status" value="1"/>
</dbReference>
<proteinExistence type="predicted"/>
<evidence type="ECO:0000259" key="2">
    <source>
        <dbReference type="SMART" id="SM00256"/>
    </source>
</evidence>
<reference evidence="3" key="2">
    <citation type="submission" date="2017-06" db="EMBL/GenBank/DDBJ databases">
        <title>WGS assembly of Brachypodium distachyon.</title>
        <authorList>
            <consortium name="The International Brachypodium Initiative"/>
            <person name="Lucas S."/>
            <person name="Harmon-Smith M."/>
            <person name="Lail K."/>
            <person name="Tice H."/>
            <person name="Grimwood J."/>
            <person name="Bruce D."/>
            <person name="Barry K."/>
            <person name="Shu S."/>
            <person name="Lindquist E."/>
            <person name="Wang M."/>
            <person name="Pitluck S."/>
            <person name="Vogel J.P."/>
            <person name="Garvin D.F."/>
            <person name="Mockler T.C."/>
            <person name="Schmutz J."/>
            <person name="Rokhsar D."/>
            <person name="Bevan M.W."/>
        </authorList>
    </citation>
    <scope>NUCLEOTIDE SEQUENCE</scope>
    <source>
        <strain evidence="3">Bd21</strain>
    </source>
</reference>
<name>A0A0Q3HG60_BRADI</name>
<protein>
    <recommendedName>
        <fullName evidence="2">F-box domain-containing protein</fullName>
    </recommendedName>
</protein>
<dbReference type="SMART" id="SM00367">
    <property type="entry name" value="LRR_CC"/>
    <property type="match status" value="3"/>
</dbReference>
<dbReference type="STRING" id="15368.A0A0Q3HG60"/>
<dbReference type="PANTHER" id="PTHR13318">
    <property type="entry name" value="PARTNER OF PAIRED, ISOFORM B-RELATED"/>
    <property type="match status" value="1"/>
</dbReference>
<dbReference type="InterPro" id="IPR036047">
    <property type="entry name" value="F-box-like_dom_sf"/>
</dbReference>
<dbReference type="InterPro" id="IPR001810">
    <property type="entry name" value="F-box_dom"/>
</dbReference>
<keyword evidence="5" id="KW-1185">Reference proteome</keyword>
<dbReference type="Gramene" id="KQJ87393">
    <property type="protein sequence ID" value="KQJ87393"/>
    <property type="gene ID" value="BRADI_4g10715v3"/>
</dbReference>
<dbReference type="InterPro" id="IPR032675">
    <property type="entry name" value="LRR_dom_sf"/>
</dbReference>
<organism evidence="3">
    <name type="scientific">Brachypodium distachyon</name>
    <name type="common">Purple false brome</name>
    <name type="synonym">Trachynia distachya</name>
    <dbReference type="NCBI Taxonomy" id="15368"/>
    <lineage>
        <taxon>Eukaryota</taxon>
        <taxon>Viridiplantae</taxon>
        <taxon>Streptophyta</taxon>
        <taxon>Embryophyta</taxon>
        <taxon>Tracheophyta</taxon>
        <taxon>Spermatophyta</taxon>
        <taxon>Magnoliopsida</taxon>
        <taxon>Liliopsida</taxon>
        <taxon>Poales</taxon>
        <taxon>Poaceae</taxon>
        <taxon>BOP clade</taxon>
        <taxon>Pooideae</taxon>
        <taxon>Stipodae</taxon>
        <taxon>Brachypodieae</taxon>
        <taxon>Brachypodium</taxon>
    </lineage>
</organism>
<evidence type="ECO:0000313" key="5">
    <source>
        <dbReference type="Proteomes" id="UP000008810"/>
    </source>
</evidence>
<dbReference type="InterPro" id="IPR006553">
    <property type="entry name" value="Leu-rich_rpt_Cys-con_subtyp"/>
</dbReference>
<dbReference type="ExpressionAtlas" id="A0A0Q3HG60">
    <property type="expression patterns" value="baseline"/>
</dbReference>
<dbReference type="AlphaFoldDB" id="A0A0Q3HG60"/>
<dbReference type="Gene3D" id="3.80.10.10">
    <property type="entry name" value="Ribonuclease Inhibitor"/>
    <property type="match status" value="1"/>
</dbReference>
<dbReference type="EMBL" id="CM000883">
    <property type="protein sequence ID" value="KQJ87393.1"/>
    <property type="molecule type" value="Genomic_DNA"/>
</dbReference>
<dbReference type="OrthoDB" id="608610at2759"/>
<feature type="region of interest" description="Disordered" evidence="1">
    <location>
        <begin position="1"/>
        <end position="20"/>
    </location>
</feature>
<reference evidence="3 4" key="1">
    <citation type="journal article" date="2010" name="Nature">
        <title>Genome sequencing and analysis of the model grass Brachypodium distachyon.</title>
        <authorList>
            <consortium name="International Brachypodium Initiative"/>
        </authorList>
    </citation>
    <scope>NUCLEOTIDE SEQUENCE [LARGE SCALE GENOMIC DNA]</scope>
    <source>
        <strain evidence="3">Bd21</strain>
        <strain evidence="4">cv. Bd21</strain>
    </source>
</reference>
<dbReference type="Proteomes" id="UP000008810">
    <property type="component" value="Chromosome 4"/>
</dbReference>
<dbReference type="Pfam" id="PF12937">
    <property type="entry name" value="F-box-like"/>
    <property type="match status" value="1"/>
</dbReference>
<evidence type="ECO:0000313" key="3">
    <source>
        <dbReference type="EMBL" id="KQJ87393.1"/>
    </source>
</evidence>
<dbReference type="EnsemblPlants" id="KQJ87393">
    <property type="protein sequence ID" value="KQJ87393"/>
    <property type="gene ID" value="BRADI_4g10715v3"/>
</dbReference>
<evidence type="ECO:0000313" key="4">
    <source>
        <dbReference type="EnsemblPlants" id="KQJ87393"/>
    </source>
</evidence>
<reference evidence="4" key="3">
    <citation type="submission" date="2018-08" db="UniProtKB">
        <authorList>
            <consortium name="EnsemblPlants"/>
        </authorList>
    </citation>
    <scope>IDENTIFICATION</scope>
    <source>
        <strain evidence="4">cv. Bd21</strain>
    </source>
</reference>
<feature type="domain" description="F-box" evidence="2">
    <location>
        <begin position="38"/>
        <end position="79"/>
    </location>
</feature>
<dbReference type="SUPFAM" id="SSF81383">
    <property type="entry name" value="F-box domain"/>
    <property type="match status" value="1"/>
</dbReference>
<accession>A0A0Q3HG60</accession>
<dbReference type="SMART" id="SM00256">
    <property type="entry name" value="FBOX"/>
    <property type="match status" value="1"/>
</dbReference>
<sequence>MSRSNYLIRGDQRCSSKSQPGHSIYRLKAQSQDLINCLPDDCICDIFRSLDKPKDLKSCATVCWRWADLVLSLASELFKTEKSSLVLKGHDLDDTLLVSNVIDISSRNSVRGLHITRSSTGTAAAGGGPDGHLTDKGVCFVIKAFHNLTSVCLLGCQMITDEGIHHISTRCPMLRSLKIQDCSSITVQSLEALMKQAESLRYLTLGHCPQIPSSAIVSFLILMPGLIDVRLQSMDDVLTQSAGSSEVATTAVSPPIAASKISHELRTLFLDNCAAGYLQELLAQIIAHIQLPLLKCLVIRGSSGRSMNHHDLIRLLGPDTREPGPRSIPFLLLLGPDGELLQDDHHDGPELVLQRGRR</sequence>
<gene>
    <name evidence="4" type="primary">LOC104584453</name>
    <name evidence="3" type="ORF">BRADI_4g10715v3</name>
</gene>
<evidence type="ECO:0000256" key="1">
    <source>
        <dbReference type="SAM" id="MobiDB-lite"/>
    </source>
</evidence>
<dbReference type="SUPFAM" id="SSF52047">
    <property type="entry name" value="RNI-like"/>
    <property type="match status" value="1"/>
</dbReference>